<dbReference type="PROSITE" id="PS50943">
    <property type="entry name" value="HTH_CROC1"/>
    <property type="match status" value="1"/>
</dbReference>
<name>A0A7G9B314_9FIRM</name>
<dbReference type="AlphaFoldDB" id="A0A7G9B314"/>
<evidence type="ECO:0000256" key="3">
    <source>
        <dbReference type="ARBA" id="ARBA00023163"/>
    </source>
</evidence>
<dbReference type="Gene3D" id="1.10.260.40">
    <property type="entry name" value="lambda repressor-like DNA-binding domains"/>
    <property type="match status" value="1"/>
</dbReference>
<evidence type="ECO:0000259" key="4">
    <source>
        <dbReference type="PROSITE" id="PS50943"/>
    </source>
</evidence>
<dbReference type="CDD" id="cd00093">
    <property type="entry name" value="HTH_XRE"/>
    <property type="match status" value="1"/>
</dbReference>
<dbReference type="PANTHER" id="PTHR40661">
    <property type="match status" value="1"/>
</dbReference>
<dbReference type="SUPFAM" id="SSF51306">
    <property type="entry name" value="LexA/Signal peptidase"/>
    <property type="match status" value="1"/>
</dbReference>
<dbReference type="SMART" id="SM00530">
    <property type="entry name" value="HTH_XRE"/>
    <property type="match status" value="1"/>
</dbReference>
<dbReference type="KEGG" id="ohi:H8790_10900"/>
<reference evidence="5 6" key="1">
    <citation type="submission" date="2020-08" db="EMBL/GenBank/DDBJ databases">
        <authorList>
            <person name="Liu C."/>
            <person name="Sun Q."/>
        </authorList>
    </citation>
    <scope>NUCLEOTIDE SEQUENCE [LARGE SCALE GENOMIC DNA]</scope>
    <source>
        <strain evidence="5 6">NSJ-62</strain>
    </source>
</reference>
<protein>
    <submittedName>
        <fullName evidence="5">LexA family transcriptional regulator</fullName>
    </submittedName>
</protein>
<keyword evidence="6" id="KW-1185">Reference proteome</keyword>
<dbReference type="SUPFAM" id="SSF47413">
    <property type="entry name" value="lambda repressor-like DNA-binding domains"/>
    <property type="match status" value="1"/>
</dbReference>
<sequence>MNFGERLRARREALQMSRDGLAELLGVSRSAIGNYETGVSFPKEEVMLKLFDSLHVDANYLFQDSFSAPETGFTHAERTLLEKYRSLPQVGRRTVQSVVSALCVYRDELEQEQPEPELRQIPLYCSPAAAGYAAPVFGEDYDLIPVTEEVPKGAEYAIRIQGDSMTPQIADGSVVYINRDPISNGDIGIFCVDGDMLCKQYCRDERLGIVYLFSLNRRRSDADVVLTASSGRTLVCFGRVMIHACPLPGLD</sequence>
<evidence type="ECO:0000313" key="5">
    <source>
        <dbReference type="EMBL" id="QNL43945.1"/>
    </source>
</evidence>
<evidence type="ECO:0000256" key="1">
    <source>
        <dbReference type="ARBA" id="ARBA00023015"/>
    </source>
</evidence>
<keyword evidence="3" id="KW-0804">Transcription</keyword>
<dbReference type="Gene3D" id="2.10.109.10">
    <property type="entry name" value="Umud Fragment, subunit A"/>
    <property type="match status" value="1"/>
</dbReference>
<dbReference type="EMBL" id="CP060490">
    <property type="protein sequence ID" value="QNL43945.1"/>
    <property type="molecule type" value="Genomic_DNA"/>
</dbReference>
<feature type="domain" description="HTH cro/C1-type" evidence="4">
    <location>
        <begin position="7"/>
        <end position="61"/>
    </location>
</feature>
<proteinExistence type="predicted"/>
<dbReference type="RefSeq" id="WP_187332525.1">
    <property type="nucleotide sequence ID" value="NZ_CP060490.1"/>
</dbReference>
<evidence type="ECO:0000256" key="2">
    <source>
        <dbReference type="ARBA" id="ARBA00023125"/>
    </source>
</evidence>
<dbReference type="InterPro" id="IPR039418">
    <property type="entry name" value="LexA-like"/>
</dbReference>
<dbReference type="Pfam" id="PF13560">
    <property type="entry name" value="HTH_31"/>
    <property type="match status" value="1"/>
</dbReference>
<dbReference type="PANTHER" id="PTHR40661:SF3">
    <property type="entry name" value="FELS-1 PROPHAGE TRANSCRIPTIONAL REGULATOR"/>
    <property type="match status" value="1"/>
</dbReference>
<dbReference type="InterPro" id="IPR001387">
    <property type="entry name" value="Cro/C1-type_HTH"/>
</dbReference>
<dbReference type="CDD" id="cd06529">
    <property type="entry name" value="S24_LexA-like"/>
    <property type="match status" value="1"/>
</dbReference>
<dbReference type="Proteomes" id="UP000515960">
    <property type="component" value="Chromosome"/>
</dbReference>
<dbReference type="InterPro" id="IPR015927">
    <property type="entry name" value="Peptidase_S24_S26A/B/C"/>
</dbReference>
<evidence type="ECO:0000313" key="6">
    <source>
        <dbReference type="Proteomes" id="UP000515960"/>
    </source>
</evidence>
<dbReference type="Pfam" id="PF00717">
    <property type="entry name" value="Peptidase_S24"/>
    <property type="match status" value="1"/>
</dbReference>
<dbReference type="GO" id="GO:0003677">
    <property type="term" value="F:DNA binding"/>
    <property type="evidence" value="ECO:0007669"/>
    <property type="project" value="UniProtKB-KW"/>
</dbReference>
<dbReference type="InterPro" id="IPR036286">
    <property type="entry name" value="LexA/Signal_pep-like_sf"/>
</dbReference>
<dbReference type="InterPro" id="IPR010982">
    <property type="entry name" value="Lambda_DNA-bd_dom_sf"/>
</dbReference>
<organism evidence="5 6">
    <name type="scientific">Oscillibacter hominis</name>
    <dbReference type="NCBI Taxonomy" id="2763056"/>
    <lineage>
        <taxon>Bacteria</taxon>
        <taxon>Bacillati</taxon>
        <taxon>Bacillota</taxon>
        <taxon>Clostridia</taxon>
        <taxon>Eubacteriales</taxon>
        <taxon>Oscillospiraceae</taxon>
        <taxon>Oscillibacter</taxon>
    </lineage>
</organism>
<gene>
    <name evidence="5" type="ORF">H8790_10900</name>
</gene>
<keyword evidence="1" id="KW-0805">Transcription regulation</keyword>
<accession>A0A7G9B314</accession>
<keyword evidence="2" id="KW-0238">DNA-binding</keyword>